<keyword evidence="3" id="KW-1185">Reference proteome</keyword>
<protein>
    <submittedName>
        <fullName evidence="2">Uncharacterized protein</fullName>
    </submittedName>
</protein>
<feature type="chain" id="PRO_5039467088" evidence="1">
    <location>
        <begin position="21"/>
        <end position="50"/>
    </location>
</feature>
<proteinExistence type="predicted"/>
<feature type="signal peptide" evidence="1">
    <location>
        <begin position="1"/>
        <end position="20"/>
    </location>
</feature>
<evidence type="ECO:0000313" key="2">
    <source>
        <dbReference type="EMBL" id="MBK3427730.1"/>
    </source>
</evidence>
<reference evidence="2 3" key="1">
    <citation type="submission" date="2020-12" db="EMBL/GenBank/DDBJ databases">
        <title>Draft genome sequence of the commensal strain Corynebacterium tuberculostearicum MFP09/CIP 102622 isolated from human skin.</title>
        <authorList>
            <person name="Boukerb A.M."/>
            <person name="Janvier X."/>
            <person name="Feuilloley M.G.J."/>
            <person name="Groboillot A."/>
        </authorList>
    </citation>
    <scope>NUCLEOTIDE SEQUENCE [LARGE SCALE GENOMIC DNA]</scope>
    <source>
        <strain evidence="2 3">CIP 102622</strain>
    </source>
</reference>
<dbReference type="RefSeq" id="WP_200435578.1">
    <property type="nucleotide sequence ID" value="NZ_JAEHFL010000005.1"/>
</dbReference>
<keyword evidence="1" id="KW-0732">Signal</keyword>
<evidence type="ECO:0000313" key="3">
    <source>
        <dbReference type="Proteomes" id="UP000603369"/>
    </source>
</evidence>
<sequence length="50" mass="5138">MQAALASLLTPLMLSSSLLGGLTPGDLPATTEYKSAVELAFGCPSPWCVK</sequence>
<dbReference type="Proteomes" id="UP000603369">
    <property type="component" value="Unassembled WGS sequence"/>
</dbReference>
<dbReference type="AlphaFoldDB" id="A0A8I1LAZ1"/>
<name>A0A8I1LAZ1_9CORY</name>
<dbReference type="EMBL" id="JAEHFL010000005">
    <property type="protein sequence ID" value="MBK3427730.1"/>
    <property type="molecule type" value="Genomic_DNA"/>
</dbReference>
<organism evidence="2 3">
    <name type="scientific">Corynebacterium tuberculostearicum</name>
    <dbReference type="NCBI Taxonomy" id="38304"/>
    <lineage>
        <taxon>Bacteria</taxon>
        <taxon>Bacillati</taxon>
        <taxon>Actinomycetota</taxon>
        <taxon>Actinomycetes</taxon>
        <taxon>Mycobacteriales</taxon>
        <taxon>Corynebacteriaceae</taxon>
        <taxon>Corynebacterium</taxon>
    </lineage>
</organism>
<evidence type="ECO:0000256" key="1">
    <source>
        <dbReference type="SAM" id="SignalP"/>
    </source>
</evidence>
<accession>A0A8I1LAZ1</accession>
<gene>
    <name evidence="2" type="ORF">JDP02_04260</name>
</gene>
<comment type="caution">
    <text evidence="2">The sequence shown here is derived from an EMBL/GenBank/DDBJ whole genome shotgun (WGS) entry which is preliminary data.</text>
</comment>